<evidence type="ECO:0000313" key="4">
    <source>
        <dbReference type="EMBL" id="MCS3866423.1"/>
    </source>
</evidence>
<dbReference type="EMBL" id="JANTYZ010000012">
    <property type="protein sequence ID" value="MCS3866423.1"/>
    <property type="molecule type" value="Genomic_DNA"/>
</dbReference>
<dbReference type="Proteomes" id="UP001155010">
    <property type="component" value="Unassembled WGS sequence"/>
</dbReference>
<feature type="compositionally biased region" description="Basic and acidic residues" evidence="1">
    <location>
        <begin position="35"/>
        <end position="54"/>
    </location>
</feature>
<evidence type="ECO:0000313" key="2">
    <source>
        <dbReference type="EMBL" id="MCS3678275.1"/>
    </source>
</evidence>
<feature type="region of interest" description="Disordered" evidence="1">
    <location>
        <begin position="23"/>
        <end position="54"/>
    </location>
</feature>
<evidence type="ECO:0000256" key="1">
    <source>
        <dbReference type="SAM" id="MobiDB-lite"/>
    </source>
</evidence>
<organism evidence="3 8">
    <name type="scientific">Salinibacter ruber</name>
    <dbReference type="NCBI Taxonomy" id="146919"/>
    <lineage>
        <taxon>Bacteria</taxon>
        <taxon>Pseudomonadati</taxon>
        <taxon>Rhodothermota</taxon>
        <taxon>Rhodothermia</taxon>
        <taxon>Rhodothermales</taxon>
        <taxon>Salinibacteraceae</taxon>
        <taxon>Salinibacter</taxon>
    </lineage>
</organism>
<dbReference type="EMBL" id="JANUAE010000014">
    <property type="protein sequence ID" value="MCS3711501.1"/>
    <property type="molecule type" value="Genomic_DNA"/>
</dbReference>
<dbReference type="EMBL" id="JANUAU010000007">
    <property type="protein sequence ID" value="MCS3678275.1"/>
    <property type="molecule type" value="Genomic_DNA"/>
</dbReference>
<dbReference type="EMBL" id="JANUBB010000005">
    <property type="protein sequence ID" value="MCS3951600.1"/>
    <property type="molecule type" value="Genomic_DNA"/>
</dbReference>
<name>A0A9X2PN29_9BACT</name>
<dbReference type="AlphaFoldDB" id="A0A9X2PN29"/>
<proteinExistence type="predicted"/>
<dbReference type="Proteomes" id="UP001155110">
    <property type="component" value="Unassembled WGS sequence"/>
</dbReference>
<comment type="caution">
    <text evidence="3">The sequence shown here is derived from an EMBL/GenBank/DDBJ whole genome shotgun (WGS) entry which is preliminary data.</text>
</comment>
<dbReference type="Proteomes" id="UP001155057">
    <property type="component" value="Unassembled WGS sequence"/>
</dbReference>
<evidence type="ECO:0000313" key="7">
    <source>
        <dbReference type="EMBL" id="MCS4158803.1"/>
    </source>
</evidence>
<protein>
    <submittedName>
        <fullName evidence="3">Uncharacterized protein</fullName>
    </submittedName>
</protein>
<reference evidence="3" key="1">
    <citation type="submission" date="2022-08" db="EMBL/GenBank/DDBJ databases">
        <title>Genomic Encyclopedia of Type Strains, Phase V (KMG-V): Genome sequencing to study the core and pangenomes of soil and plant-associated prokaryotes.</title>
        <authorList>
            <person name="Whitman W."/>
        </authorList>
    </citation>
    <scope>NUCLEOTIDE SEQUENCE</scope>
    <source>
        <strain evidence="2">0</strain>
        <strain evidence="4">SP2016B</strain>
        <strain evidence="5">SP2017</strain>
        <strain evidence="7">SP3002</strain>
        <strain evidence="6">SP3026</strain>
        <strain evidence="3">SP3049</strain>
    </source>
</reference>
<evidence type="ECO:0000313" key="5">
    <source>
        <dbReference type="EMBL" id="MCS3951600.1"/>
    </source>
</evidence>
<dbReference type="Proteomes" id="UP001155144">
    <property type="component" value="Unassembled WGS sequence"/>
</dbReference>
<sequence>MDGFLSRFTPKLRKMRSIKSQWHMWKPARRQSVRTAHEAPADGRKEDENAAAEK</sequence>
<dbReference type="EMBL" id="JANTZM010000015">
    <property type="protein sequence ID" value="MCS4158803.1"/>
    <property type="molecule type" value="Genomic_DNA"/>
</dbReference>
<gene>
    <name evidence="6" type="ORF">GGP45_003257</name>
    <name evidence="3" type="ORF">GGP61_003134</name>
    <name evidence="2" type="ORF">GGP71_002206</name>
    <name evidence="4" type="ORF">GGP82_002997</name>
    <name evidence="5" type="ORF">GGP83_001545</name>
    <name evidence="7" type="ORF">GGP99_002786</name>
</gene>
<dbReference type="Proteomes" id="UP001155034">
    <property type="component" value="Unassembled WGS sequence"/>
</dbReference>
<evidence type="ECO:0000313" key="6">
    <source>
        <dbReference type="EMBL" id="MCS4122889.1"/>
    </source>
</evidence>
<dbReference type="EMBL" id="JANUBL010000012">
    <property type="protein sequence ID" value="MCS4122889.1"/>
    <property type="molecule type" value="Genomic_DNA"/>
</dbReference>
<evidence type="ECO:0000313" key="8">
    <source>
        <dbReference type="Proteomes" id="UP001155057"/>
    </source>
</evidence>
<evidence type="ECO:0000313" key="3">
    <source>
        <dbReference type="EMBL" id="MCS3711501.1"/>
    </source>
</evidence>
<dbReference type="Proteomes" id="UP001155027">
    <property type="component" value="Unassembled WGS sequence"/>
</dbReference>
<accession>A0A9X2PN29</accession>